<reference evidence="1 2" key="1">
    <citation type="submission" date="2017-07" db="EMBL/GenBank/DDBJ databases">
        <title>Draft Genome Sequences of Select Purple Nonsulfur Bacteria.</title>
        <authorList>
            <person name="Lasarre B."/>
            <person name="Mckinlay J.B."/>
        </authorList>
    </citation>
    <scope>NUCLEOTIDE SEQUENCE [LARGE SCALE GENOMIC DNA]</scope>
    <source>
        <strain evidence="1 2">DSM 5909</strain>
    </source>
</reference>
<gene>
    <name evidence="1" type="ORF">CH341_04620</name>
</gene>
<protein>
    <submittedName>
        <fullName evidence="1">Uncharacterized protein</fullName>
    </submittedName>
</protein>
<dbReference type="AlphaFoldDB" id="A0A327L535"/>
<organism evidence="1 2">
    <name type="scientific">Rhodoplanes roseus</name>
    <dbReference type="NCBI Taxonomy" id="29409"/>
    <lineage>
        <taxon>Bacteria</taxon>
        <taxon>Pseudomonadati</taxon>
        <taxon>Pseudomonadota</taxon>
        <taxon>Alphaproteobacteria</taxon>
        <taxon>Hyphomicrobiales</taxon>
        <taxon>Nitrobacteraceae</taxon>
        <taxon>Rhodoplanes</taxon>
    </lineage>
</organism>
<comment type="caution">
    <text evidence="1">The sequence shown here is derived from an EMBL/GenBank/DDBJ whole genome shotgun (WGS) entry which is preliminary data.</text>
</comment>
<evidence type="ECO:0000313" key="1">
    <source>
        <dbReference type="EMBL" id="RAI45284.1"/>
    </source>
</evidence>
<dbReference type="Proteomes" id="UP000249130">
    <property type="component" value="Unassembled WGS sequence"/>
</dbReference>
<dbReference type="EMBL" id="NPEX01000019">
    <property type="protein sequence ID" value="RAI45284.1"/>
    <property type="molecule type" value="Genomic_DNA"/>
</dbReference>
<accession>A0A327L535</accession>
<sequence>MRLPPELQQVSVIHDQDEAVSTLSRALSTSGCHEQDARVLCALLMAKAAIVAVSEVTGEVVLGFHRIESPHRQRWFTVGAGGVNFVWETDDGDPVTLQ</sequence>
<evidence type="ECO:0000313" key="2">
    <source>
        <dbReference type="Proteomes" id="UP000249130"/>
    </source>
</evidence>
<name>A0A327L535_9BRAD</name>
<dbReference type="OrthoDB" id="9917772at2"/>
<proteinExistence type="predicted"/>
<dbReference type="RefSeq" id="WP_111417864.1">
    <property type="nucleotide sequence ID" value="NZ_NPEX01000019.1"/>
</dbReference>
<keyword evidence="2" id="KW-1185">Reference proteome</keyword>